<dbReference type="STRING" id="645990.SAMN00120144_3982"/>
<gene>
    <name evidence="1" type="ORF">SAMN00120144_3982</name>
</gene>
<dbReference type="Proteomes" id="UP000192266">
    <property type="component" value="Unassembled WGS sequence"/>
</dbReference>
<dbReference type="AlphaFoldDB" id="A0A1W1UFW9"/>
<accession>A0A1W1UFW9</accession>
<name>A0A1W1UFW9_9BACT</name>
<proteinExistence type="predicted"/>
<evidence type="ECO:0000313" key="2">
    <source>
        <dbReference type="Proteomes" id="UP000192266"/>
    </source>
</evidence>
<dbReference type="RefSeq" id="WP_143434667.1">
    <property type="nucleotide sequence ID" value="NZ_FWWW01000010.1"/>
</dbReference>
<reference evidence="1 2" key="1">
    <citation type="submission" date="2017-04" db="EMBL/GenBank/DDBJ databases">
        <authorList>
            <person name="Afonso C.L."/>
            <person name="Miller P.J."/>
            <person name="Scott M.A."/>
            <person name="Spackman E."/>
            <person name="Goraichik I."/>
            <person name="Dimitrov K.M."/>
            <person name="Suarez D.L."/>
            <person name="Swayne D.E."/>
        </authorList>
    </citation>
    <scope>NUCLEOTIDE SEQUENCE [LARGE SCALE GENOMIC DNA]</scope>
    <source>
        <strain evidence="1 2">DSM 11622</strain>
    </source>
</reference>
<evidence type="ECO:0000313" key="1">
    <source>
        <dbReference type="EMBL" id="SMB79711.1"/>
    </source>
</evidence>
<organism evidence="1 2">
    <name type="scientific">Hymenobacter roseosalivarius DSM 11622</name>
    <dbReference type="NCBI Taxonomy" id="645990"/>
    <lineage>
        <taxon>Bacteria</taxon>
        <taxon>Pseudomonadati</taxon>
        <taxon>Bacteroidota</taxon>
        <taxon>Cytophagia</taxon>
        <taxon>Cytophagales</taxon>
        <taxon>Hymenobacteraceae</taxon>
        <taxon>Hymenobacter</taxon>
    </lineage>
</organism>
<dbReference type="EMBL" id="FWWW01000010">
    <property type="protein sequence ID" value="SMB79711.1"/>
    <property type="molecule type" value="Genomic_DNA"/>
</dbReference>
<protein>
    <submittedName>
        <fullName evidence="1">Uncharacterized protein</fullName>
    </submittedName>
</protein>
<sequence>MEHHLTAFLEAFLAKQYKQRRLYSPASDKRKGNPLLGMDALYRELDGRYCIQLPKGTKQQQQVFVRQAVAKYKLSTCYVLSAYEPFNEQTMRIDEALDKIVGDGPTTIISFIPGKVAYFEGHSLGDRYLCIREDNAVGAY</sequence>
<keyword evidence="2" id="KW-1185">Reference proteome</keyword>
<dbReference type="OrthoDB" id="885230at2"/>